<proteinExistence type="predicted"/>
<protein>
    <submittedName>
        <fullName evidence="1">Uncharacterized protein</fullName>
    </submittedName>
</protein>
<gene>
    <name evidence="1" type="ORF">DEO72_LG2g3205</name>
</gene>
<sequence>MPGNASTMAALSELARPTTATTELCCVVFSAHPAATTISTHEQSCSTSLLARTVESAAPIFASRQDHHLSATVADLALPVFPLPPHQSQ</sequence>
<evidence type="ECO:0000313" key="2">
    <source>
        <dbReference type="Proteomes" id="UP000501690"/>
    </source>
</evidence>
<accession>A0A4D6L335</accession>
<organism evidence="1 2">
    <name type="scientific">Vigna unguiculata</name>
    <name type="common">Cowpea</name>
    <dbReference type="NCBI Taxonomy" id="3917"/>
    <lineage>
        <taxon>Eukaryota</taxon>
        <taxon>Viridiplantae</taxon>
        <taxon>Streptophyta</taxon>
        <taxon>Embryophyta</taxon>
        <taxon>Tracheophyta</taxon>
        <taxon>Spermatophyta</taxon>
        <taxon>Magnoliopsida</taxon>
        <taxon>eudicotyledons</taxon>
        <taxon>Gunneridae</taxon>
        <taxon>Pentapetalae</taxon>
        <taxon>rosids</taxon>
        <taxon>fabids</taxon>
        <taxon>Fabales</taxon>
        <taxon>Fabaceae</taxon>
        <taxon>Papilionoideae</taxon>
        <taxon>50 kb inversion clade</taxon>
        <taxon>NPAAA clade</taxon>
        <taxon>indigoferoid/millettioid clade</taxon>
        <taxon>Phaseoleae</taxon>
        <taxon>Vigna</taxon>
    </lineage>
</organism>
<dbReference type="AlphaFoldDB" id="A0A4D6L335"/>
<reference evidence="1 2" key="1">
    <citation type="submission" date="2019-04" db="EMBL/GenBank/DDBJ databases">
        <title>An improved genome assembly and genetic linkage map for asparagus bean, Vigna unguiculata ssp. sesquipedialis.</title>
        <authorList>
            <person name="Xia Q."/>
            <person name="Zhang R."/>
            <person name="Dong Y."/>
        </authorList>
    </citation>
    <scope>NUCLEOTIDE SEQUENCE [LARGE SCALE GENOMIC DNA]</scope>
    <source>
        <tissue evidence="1">Leaf</tissue>
    </source>
</reference>
<dbReference type="Proteomes" id="UP000501690">
    <property type="component" value="Linkage Group LG2"/>
</dbReference>
<name>A0A4D6L335_VIGUN</name>
<keyword evidence="2" id="KW-1185">Reference proteome</keyword>
<evidence type="ECO:0000313" key="1">
    <source>
        <dbReference type="EMBL" id="QCD82864.1"/>
    </source>
</evidence>
<dbReference type="EMBL" id="CP039346">
    <property type="protein sequence ID" value="QCD82864.1"/>
    <property type="molecule type" value="Genomic_DNA"/>
</dbReference>